<dbReference type="EMBL" id="JAJVDC020000224">
    <property type="protein sequence ID" value="KAL1617756.1"/>
    <property type="molecule type" value="Genomic_DNA"/>
</dbReference>
<keyword evidence="1" id="KW-0812">Transmembrane</keyword>
<accession>A0ABR3SD97</accession>
<reference evidence="3 4" key="1">
    <citation type="submission" date="2024-02" db="EMBL/GenBank/DDBJ databases">
        <title>De novo assembly and annotation of 12 fungi associated with fruit tree decline syndrome in Ontario, Canada.</title>
        <authorList>
            <person name="Sulman M."/>
            <person name="Ellouze W."/>
            <person name="Ilyukhin E."/>
        </authorList>
    </citation>
    <scope>NUCLEOTIDE SEQUENCE [LARGE SCALE GENOMIC DNA]</scope>
    <source>
        <strain evidence="3 4">M1-105</strain>
    </source>
</reference>
<evidence type="ECO:0000259" key="2">
    <source>
        <dbReference type="PROSITE" id="PS51212"/>
    </source>
</evidence>
<gene>
    <name evidence="3" type="ORF">SLS56_010856</name>
</gene>
<organism evidence="3 4">
    <name type="scientific">Neofusicoccum ribis</name>
    <dbReference type="NCBI Taxonomy" id="45134"/>
    <lineage>
        <taxon>Eukaryota</taxon>
        <taxon>Fungi</taxon>
        <taxon>Dikarya</taxon>
        <taxon>Ascomycota</taxon>
        <taxon>Pezizomycotina</taxon>
        <taxon>Dothideomycetes</taxon>
        <taxon>Dothideomycetes incertae sedis</taxon>
        <taxon>Botryosphaeriales</taxon>
        <taxon>Botryosphaeriaceae</taxon>
        <taxon>Neofusicoccum</taxon>
    </lineage>
</organism>
<dbReference type="Pfam" id="PF09362">
    <property type="entry name" value="DUF1996"/>
    <property type="match status" value="1"/>
</dbReference>
<comment type="caution">
    <text evidence="3">The sequence shown here is derived from an EMBL/GenBank/DDBJ whole genome shotgun (WGS) entry which is preliminary data.</text>
</comment>
<dbReference type="Pfam" id="PF01822">
    <property type="entry name" value="WSC"/>
    <property type="match status" value="1"/>
</dbReference>
<keyword evidence="1" id="KW-0472">Membrane</keyword>
<evidence type="ECO:0000313" key="4">
    <source>
        <dbReference type="Proteomes" id="UP001521116"/>
    </source>
</evidence>
<keyword evidence="1" id="KW-1133">Transmembrane helix</keyword>
<feature type="domain" description="WSC" evidence="2">
    <location>
        <begin position="398"/>
        <end position="502"/>
    </location>
</feature>
<dbReference type="InterPro" id="IPR018535">
    <property type="entry name" value="DUF1996"/>
</dbReference>
<dbReference type="PANTHER" id="PTHR43662:SF3">
    <property type="entry name" value="DOMAIN PROTEIN, PUTATIVE (AFU_ORTHOLOGUE AFUA_6G11970)-RELATED"/>
    <property type="match status" value="1"/>
</dbReference>
<sequence>MAASFFSKPSPSYFPSSVSSVRDCKLTMMLLNIILALLGVLPMLVQGMWRMPCPGTVLRERIDPVIAPGSVSGHVHRVVGSSGINFTMDDPSLALHSGCSSCTVIQDKSSYWVPQLYFANVAFEEIPDATTYELVPDGPVHIVYTQNHVLKENGEWETIHAFPPGLTMTAGNPGRSNMNFTGDAMSEAITFSCPDQPSLEETHELPTNCSSVLASVHFPSCWNGIDLTSEDFFSHMSYPEDGYNHGKCPTTHPVRVILIKYEVTFDTSSFVSTGKSDQPSFTFSEGDTTGYGFHGVFINGWDTDVLQQAIETCTDGVTGDIATTCPVLAQYTTEQCLDCIVPPRIDEPIDKVVTLPGCNPVQWVPPNGRVETAQDCATNSSDNIGDFKSYFEDLTDRGWAYGGCSHFSEPLGCNSDGSQTAPYSHPDMTPAKCAEYCESELAGKNGFAWASLEGPVCTCSDKGPLNYTAPLPEYLGRCDNPCPGDNNLTCGGNHSTSLYKACGGDDCHNQDFVQYLETESSVVRAKRQLNGNEHNIIPWTTGDLELEIIGSKLTNISGEISELKDVVNPDAFKSQFIIVLLILTVTCCFITIAFMLCLFTSCSRPPAPVPIAKDEHLQLRTDIDLVQRVMRMDPHAQELLFLKLTTEAQKSTPPPPPY</sequence>
<dbReference type="InterPro" id="IPR002889">
    <property type="entry name" value="WSC_carb-bd"/>
</dbReference>
<evidence type="ECO:0000313" key="3">
    <source>
        <dbReference type="EMBL" id="KAL1617756.1"/>
    </source>
</evidence>
<feature type="transmembrane region" description="Helical" evidence="1">
    <location>
        <begin position="576"/>
        <end position="599"/>
    </location>
</feature>
<keyword evidence="4" id="KW-1185">Reference proteome</keyword>
<name>A0ABR3SD97_9PEZI</name>
<dbReference type="Proteomes" id="UP001521116">
    <property type="component" value="Unassembled WGS sequence"/>
</dbReference>
<proteinExistence type="predicted"/>
<dbReference type="PANTHER" id="PTHR43662">
    <property type="match status" value="1"/>
</dbReference>
<dbReference type="PROSITE" id="PS51212">
    <property type="entry name" value="WSC"/>
    <property type="match status" value="1"/>
</dbReference>
<protein>
    <recommendedName>
        <fullName evidence="2">WSC domain-containing protein</fullName>
    </recommendedName>
</protein>
<evidence type="ECO:0000256" key="1">
    <source>
        <dbReference type="SAM" id="Phobius"/>
    </source>
</evidence>
<feature type="transmembrane region" description="Helical" evidence="1">
    <location>
        <begin position="29"/>
        <end position="49"/>
    </location>
</feature>